<dbReference type="PANTHER" id="PTHR21661:SF35">
    <property type="entry name" value="EPOXIDE HYDROLASE"/>
    <property type="match status" value="1"/>
</dbReference>
<name>A0A918UHZ7_9ACTN</name>
<comment type="similarity">
    <text evidence="1">Belongs to the peptidase S33 family.</text>
</comment>
<dbReference type="InterPro" id="IPR010497">
    <property type="entry name" value="Epoxide_hydro_N"/>
</dbReference>
<evidence type="ECO:0000256" key="4">
    <source>
        <dbReference type="PIRSR" id="PIRSR001112-1"/>
    </source>
</evidence>
<keyword evidence="3 6" id="KW-0378">Hydrolase</keyword>
<keyword evidence="7" id="KW-1185">Reference proteome</keyword>
<reference evidence="6" key="2">
    <citation type="submission" date="2020-09" db="EMBL/GenBank/DDBJ databases">
        <authorList>
            <person name="Sun Q."/>
            <person name="Ohkuma M."/>
        </authorList>
    </citation>
    <scope>NUCLEOTIDE SEQUENCE</scope>
    <source>
        <strain evidence="6">JCM 4815</strain>
    </source>
</reference>
<dbReference type="InterPro" id="IPR029058">
    <property type="entry name" value="AB_hydrolase_fold"/>
</dbReference>
<reference evidence="6" key="1">
    <citation type="journal article" date="2014" name="Int. J. Syst. Evol. Microbiol.">
        <title>Complete genome sequence of Corynebacterium casei LMG S-19264T (=DSM 44701T), isolated from a smear-ripened cheese.</title>
        <authorList>
            <consortium name="US DOE Joint Genome Institute (JGI-PGF)"/>
            <person name="Walter F."/>
            <person name="Albersmeier A."/>
            <person name="Kalinowski J."/>
            <person name="Ruckert C."/>
        </authorList>
    </citation>
    <scope>NUCLEOTIDE SEQUENCE</scope>
    <source>
        <strain evidence="6">JCM 4815</strain>
    </source>
</reference>
<evidence type="ECO:0000256" key="1">
    <source>
        <dbReference type="ARBA" id="ARBA00010088"/>
    </source>
</evidence>
<evidence type="ECO:0000259" key="5">
    <source>
        <dbReference type="Pfam" id="PF06441"/>
    </source>
</evidence>
<dbReference type="RefSeq" id="WP_189859612.1">
    <property type="nucleotide sequence ID" value="NZ_BMVW01000005.1"/>
</dbReference>
<dbReference type="SUPFAM" id="SSF53474">
    <property type="entry name" value="alpha/beta-Hydrolases"/>
    <property type="match status" value="1"/>
</dbReference>
<keyword evidence="2" id="KW-0058">Aromatic hydrocarbons catabolism</keyword>
<dbReference type="Pfam" id="PF06441">
    <property type="entry name" value="EHN"/>
    <property type="match status" value="1"/>
</dbReference>
<sequence>MPVTNETSAIRPFTFEFSDAELGDLRARILATRWPDGETVKDQSQGTQLATMRELARYWAAEYDWRKIEARLRALPQFITEIDGLDIHFLHVRSRHENALPLIVTHGWPGSIIEQLKIIEPLTDPAGHGADVSDAFHVVIPSLPGHGFSGKPSAGGWNPERIARAWAELMRRLGYTRYVAQGGDWGALVTDLMGVQAPKGLLGIHTNMPGAVPPAIEQAIAAGEPLPSGLSFSEEERRAVEQLQFFYKHVAYALMMGSRPQTLTGLADSPAGLAAFMLDHDAASLELISRVFAGQPEGLTRDDVLDNVTLYWLTGTAISAARLYWENAQTGTPFFSVKGVSVPAAVSVFPDELYQAPKSWAEQAYPNLVHYNRLDKGGHFAAWEQPGLFVRELRAGFRSLR</sequence>
<feature type="active site" description="Nucleophile" evidence="4">
    <location>
        <position position="184"/>
    </location>
</feature>
<protein>
    <submittedName>
        <fullName evidence="6">Hydrolase</fullName>
    </submittedName>
</protein>
<feature type="domain" description="Epoxide hydrolase N-terminal" evidence="5">
    <location>
        <begin position="10"/>
        <end position="114"/>
    </location>
</feature>
<evidence type="ECO:0000313" key="7">
    <source>
        <dbReference type="Proteomes" id="UP000622166"/>
    </source>
</evidence>
<dbReference type="AlphaFoldDB" id="A0A918UHZ7"/>
<dbReference type="EMBL" id="BMVW01000005">
    <property type="protein sequence ID" value="GGZ10840.1"/>
    <property type="molecule type" value="Genomic_DNA"/>
</dbReference>
<dbReference type="InterPro" id="IPR000639">
    <property type="entry name" value="Epox_hydrolase-like"/>
</dbReference>
<dbReference type="PANTHER" id="PTHR21661">
    <property type="entry name" value="EPOXIDE HYDROLASE 1-RELATED"/>
    <property type="match status" value="1"/>
</dbReference>
<accession>A0A918UHZ7</accession>
<feature type="active site" description="Proton acceptor" evidence="4">
    <location>
        <position position="379"/>
    </location>
</feature>
<comment type="caution">
    <text evidence="6">The sequence shown here is derived from an EMBL/GenBank/DDBJ whole genome shotgun (WGS) entry which is preliminary data.</text>
</comment>
<dbReference type="GO" id="GO:0004301">
    <property type="term" value="F:epoxide hydrolase activity"/>
    <property type="evidence" value="ECO:0007669"/>
    <property type="project" value="TreeGrafter"/>
</dbReference>
<organism evidence="6 7">
    <name type="scientific">Streptomyces poonensis</name>
    <dbReference type="NCBI Taxonomy" id="68255"/>
    <lineage>
        <taxon>Bacteria</taxon>
        <taxon>Bacillati</taxon>
        <taxon>Actinomycetota</taxon>
        <taxon>Actinomycetes</taxon>
        <taxon>Kitasatosporales</taxon>
        <taxon>Streptomycetaceae</taxon>
        <taxon>Streptomyces</taxon>
    </lineage>
</organism>
<evidence type="ECO:0000313" key="6">
    <source>
        <dbReference type="EMBL" id="GGZ10840.1"/>
    </source>
</evidence>
<gene>
    <name evidence="6" type="ORF">GCM10010365_32710</name>
</gene>
<evidence type="ECO:0000256" key="2">
    <source>
        <dbReference type="ARBA" id="ARBA00022797"/>
    </source>
</evidence>
<feature type="active site" description="Proton donor" evidence="4">
    <location>
        <position position="324"/>
    </location>
</feature>
<evidence type="ECO:0000256" key="3">
    <source>
        <dbReference type="ARBA" id="ARBA00022801"/>
    </source>
</evidence>
<dbReference type="Proteomes" id="UP000622166">
    <property type="component" value="Unassembled WGS sequence"/>
</dbReference>
<dbReference type="PRINTS" id="PR00412">
    <property type="entry name" value="EPOXHYDRLASE"/>
</dbReference>
<proteinExistence type="inferred from homology"/>
<dbReference type="Gene3D" id="3.40.50.1820">
    <property type="entry name" value="alpha/beta hydrolase"/>
    <property type="match status" value="1"/>
</dbReference>
<dbReference type="PIRSF" id="PIRSF001112">
    <property type="entry name" value="Epoxide_hydrolase"/>
    <property type="match status" value="1"/>
</dbReference>
<dbReference type="InterPro" id="IPR016292">
    <property type="entry name" value="Epoxide_hydrolase"/>
</dbReference>
<dbReference type="GO" id="GO:0097176">
    <property type="term" value="P:epoxide metabolic process"/>
    <property type="evidence" value="ECO:0007669"/>
    <property type="project" value="TreeGrafter"/>
</dbReference>